<dbReference type="AlphaFoldDB" id="A0A5D2HJG7"/>
<protein>
    <submittedName>
        <fullName evidence="1">Uncharacterized protein</fullName>
    </submittedName>
</protein>
<reference evidence="1 2" key="1">
    <citation type="submission" date="2019-06" db="EMBL/GenBank/DDBJ databases">
        <title>WGS assembly of Gossypium darwinii.</title>
        <authorList>
            <person name="Chen Z.J."/>
            <person name="Sreedasyam A."/>
            <person name="Ando A."/>
            <person name="Song Q."/>
            <person name="De L."/>
            <person name="Hulse-Kemp A."/>
            <person name="Ding M."/>
            <person name="Ye W."/>
            <person name="Kirkbride R."/>
            <person name="Jenkins J."/>
            <person name="Plott C."/>
            <person name="Lovell J."/>
            <person name="Lin Y.-M."/>
            <person name="Vaughn R."/>
            <person name="Liu B."/>
            <person name="Li W."/>
            <person name="Simpson S."/>
            <person name="Scheffler B."/>
            <person name="Saski C."/>
            <person name="Grover C."/>
            <person name="Hu G."/>
            <person name="Conover J."/>
            <person name="Carlson J."/>
            <person name="Shu S."/>
            <person name="Boston L."/>
            <person name="Williams M."/>
            <person name="Peterson D."/>
            <person name="Mcgee K."/>
            <person name="Jones D."/>
            <person name="Wendel J."/>
            <person name="Stelly D."/>
            <person name="Grimwood J."/>
            <person name="Schmutz J."/>
        </authorList>
    </citation>
    <scope>NUCLEOTIDE SEQUENCE [LARGE SCALE GENOMIC DNA]</scope>
    <source>
        <strain evidence="1">1808015.09</strain>
    </source>
</reference>
<accession>A0A5D2HJG7</accession>
<organism evidence="1 2">
    <name type="scientific">Gossypium darwinii</name>
    <name type="common">Darwin's cotton</name>
    <name type="synonym">Gossypium barbadense var. darwinii</name>
    <dbReference type="NCBI Taxonomy" id="34276"/>
    <lineage>
        <taxon>Eukaryota</taxon>
        <taxon>Viridiplantae</taxon>
        <taxon>Streptophyta</taxon>
        <taxon>Embryophyta</taxon>
        <taxon>Tracheophyta</taxon>
        <taxon>Spermatophyta</taxon>
        <taxon>Magnoliopsida</taxon>
        <taxon>eudicotyledons</taxon>
        <taxon>Gunneridae</taxon>
        <taxon>Pentapetalae</taxon>
        <taxon>rosids</taxon>
        <taxon>malvids</taxon>
        <taxon>Malvales</taxon>
        <taxon>Malvaceae</taxon>
        <taxon>Malvoideae</taxon>
        <taxon>Gossypium</taxon>
    </lineage>
</organism>
<keyword evidence="2" id="KW-1185">Reference proteome</keyword>
<evidence type="ECO:0000313" key="1">
    <source>
        <dbReference type="EMBL" id="TYH30020.1"/>
    </source>
</evidence>
<dbReference type="EMBL" id="CM017688">
    <property type="protein sequence ID" value="TYH30020.1"/>
    <property type="molecule type" value="Genomic_DNA"/>
</dbReference>
<name>A0A5D2HJG7_GOSDA</name>
<proteinExistence type="predicted"/>
<dbReference type="Proteomes" id="UP000323506">
    <property type="component" value="Chromosome A01"/>
</dbReference>
<gene>
    <name evidence="1" type="ORF">ES288_A01G060400v1</name>
</gene>
<sequence>MGHRPSITTYGGQSSKEGLFLSIRSPQTSFQGQKPKKCPLKFKKNEGNPSASFFDREKGVRSVVMACSGDGTREETRRLKLLGG</sequence>
<evidence type="ECO:0000313" key="2">
    <source>
        <dbReference type="Proteomes" id="UP000323506"/>
    </source>
</evidence>